<evidence type="ECO:0000313" key="1">
    <source>
        <dbReference type="EMBL" id="TLS99927.1"/>
    </source>
</evidence>
<evidence type="ECO:0000313" key="2">
    <source>
        <dbReference type="Proteomes" id="UP000305417"/>
    </source>
</evidence>
<protein>
    <submittedName>
        <fullName evidence="1">Uncharacterized protein</fullName>
    </submittedName>
</protein>
<comment type="caution">
    <text evidence="1">The sequence shown here is derived from an EMBL/GenBank/DDBJ whole genome shotgun (WGS) entry which is preliminary data.</text>
</comment>
<sequence length="293" mass="34360">MNYLVEKNTLTIEPTLALKIGLNESILIKQLHYWLKKSKKSSDGKKWVFNTYKQWQEQLPFFSEKTIQRTIANLKDGGWIETKQMDKNKMNRTNFYTINYAKVQELIQEIGESSENLAITEPQLEEKIPKKIANEGAEFYSNEFLQFWENYPNKHGKKVSLIEFNKLDSNTQNIAIAAALRYAKSVENIDIKFIKSPKNWLKDAYFDDFKTETIQTVQKANPVDILAQKIVSVIEDENIDENIDIFSQMRGEVFIFDENEKNILKNLNLDIPFYREMEFQKGEIKAYLKGVLQ</sequence>
<dbReference type="Proteomes" id="UP000305417">
    <property type="component" value="Unassembled WGS sequence"/>
</dbReference>
<gene>
    <name evidence="1" type="ORF">FE247_05190</name>
</gene>
<organism evidence="1 2">
    <name type="scientific">Aliarcobacter cibarius</name>
    <dbReference type="NCBI Taxonomy" id="255507"/>
    <lineage>
        <taxon>Bacteria</taxon>
        <taxon>Pseudomonadati</taxon>
        <taxon>Campylobacterota</taxon>
        <taxon>Epsilonproteobacteria</taxon>
        <taxon>Campylobacterales</taxon>
        <taxon>Arcobacteraceae</taxon>
        <taxon>Aliarcobacter</taxon>
    </lineage>
</organism>
<name>A0ABY2V551_9BACT</name>
<reference evidence="1 2" key="1">
    <citation type="submission" date="2019-05" db="EMBL/GenBank/DDBJ databases">
        <title>Arcobacter cibarius and Arcobacter thereius providing challenges in identification an antibiotic susceptibility and Quinolone resistance.</title>
        <authorList>
            <person name="Busch A."/>
            <person name="Hanel I."/>
            <person name="Hotzel H."/>
            <person name="Tomaso H."/>
        </authorList>
    </citation>
    <scope>NUCLEOTIDE SEQUENCE [LARGE SCALE GENOMIC DNA]</scope>
    <source>
        <strain evidence="1 2">16CS0831-2</strain>
    </source>
</reference>
<accession>A0ABY2V551</accession>
<proteinExistence type="predicted"/>
<dbReference type="RefSeq" id="WP_138108681.1">
    <property type="nucleotide sequence ID" value="NZ_VBUC01000009.1"/>
</dbReference>
<keyword evidence="2" id="KW-1185">Reference proteome</keyword>
<dbReference type="EMBL" id="VBUC01000009">
    <property type="protein sequence ID" value="TLS99927.1"/>
    <property type="molecule type" value="Genomic_DNA"/>
</dbReference>